<evidence type="ECO:0000256" key="5">
    <source>
        <dbReference type="ARBA" id="ARBA00022833"/>
    </source>
</evidence>
<keyword evidence="6" id="KW-0482">Metalloprotease</keyword>
<keyword evidence="2" id="KW-0645">Protease</keyword>
<dbReference type="InterPro" id="IPR011765">
    <property type="entry name" value="Pept_M16_N"/>
</dbReference>
<name>A0ABR1AJJ0_POLSC</name>
<comment type="similarity">
    <text evidence="1 7">Belongs to the peptidase M16 family.</text>
</comment>
<dbReference type="Pfam" id="PF00675">
    <property type="entry name" value="Peptidase_M16"/>
    <property type="match status" value="1"/>
</dbReference>
<feature type="domain" description="Peptidase M16 middle/third" evidence="10">
    <location>
        <begin position="381"/>
        <end position="662"/>
    </location>
</feature>
<accession>A0ABR1AJJ0</accession>
<evidence type="ECO:0000259" key="11">
    <source>
        <dbReference type="Pfam" id="PF22456"/>
    </source>
</evidence>
<evidence type="ECO:0000256" key="3">
    <source>
        <dbReference type="ARBA" id="ARBA00022723"/>
    </source>
</evidence>
<keyword evidence="4" id="KW-0378">Hydrolase</keyword>
<dbReference type="PANTHER" id="PTHR43690">
    <property type="entry name" value="NARDILYSIN"/>
    <property type="match status" value="1"/>
</dbReference>
<dbReference type="EMBL" id="JAWJWF010000047">
    <property type="protein sequence ID" value="KAK6621440.1"/>
    <property type="molecule type" value="Genomic_DNA"/>
</dbReference>
<evidence type="ECO:0000256" key="4">
    <source>
        <dbReference type="ARBA" id="ARBA00022801"/>
    </source>
</evidence>
<dbReference type="InterPro" id="IPR001431">
    <property type="entry name" value="Pept_M16_Zn_BS"/>
</dbReference>
<dbReference type="InterPro" id="IPR007863">
    <property type="entry name" value="Peptidase_M16_C"/>
</dbReference>
<dbReference type="Pfam" id="PF05193">
    <property type="entry name" value="Peptidase_M16_C"/>
    <property type="match status" value="1"/>
</dbReference>
<keyword evidence="3" id="KW-0479">Metal-binding</keyword>
<feature type="domain" description="Coenzyme PQQ synthesis protein F-like C-terminal lobe" evidence="11">
    <location>
        <begin position="770"/>
        <end position="868"/>
    </location>
</feature>
<keyword evidence="13" id="KW-1185">Reference proteome</keyword>
<dbReference type="PANTHER" id="PTHR43690:SF18">
    <property type="entry name" value="INSULIN-DEGRADING ENZYME-RELATED"/>
    <property type="match status" value="1"/>
</dbReference>
<evidence type="ECO:0000313" key="13">
    <source>
        <dbReference type="Proteomes" id="UP001359485"/>
    </source>
</evidence>
<evidence type="ECO:0000259" key="10">
    <source>
        <dbReference type="Pfam" id="PF16187"/>
    </source>
</evidence>
<sequence length="987" mass="113644">MNNSNSVKCINEITKSPEDKRCYRGLIFGNEMKVLLISDSNTDKAAACLNVSIGHFSDPEDIPGLAHFCEHMLFLGTTKYPEENDYTKYISEHGGQYNASTSPDYTTYFFDVLPEHFEGALDRFAQFFLGPLFTESATEREINAVNSEFEKNVPLDGWRLLQLDKHVSKASHPYHKFGIGSLKTLSIVPKEKGINIREELLKFHHKWYSSNIMTLVILGKESLDELEKLGKSLFLSVPNHNVEQPEWKEHPYGPEHLQIKSYVVPIKDTRTIHICFPAPDFHEHYKSGPFRYISHLIGHEGPGSLLSALKARGLCNHLESGYQRSAKGFAFFNVKADLTEDGMKNADEIVTLVFQYINLLKKEGPKQWIFNECQQLQQTAFRFKEKEKPFGYVTSLAKCLHDYPIDEVLCGPYFLEEWRPDLINEALTYLQPKFVRVAVVGQAFENVAKETEPWFGTKYKIEKIPPSTIEKWENCGFCSDLKLPDPNEFITDNYSIFPCDGKSTTSHPSILLNNQIIRVWYKQDDEFKLPKATLKFEFSTPLAYLDPLNCSLTHMFVQVLKDSLNEYAYDAELAGLAWYIMNTEYGITLSISGYNDKQGVLLDKILERMTNLKVDPKRFEFLKEIYVRNLKNFDAEQPYHQVMYYVSLLVTEHAWTKTEMLNSVEYLTRERLENFIPQLLAKMHIECLIHGNVDPKGASKIIEIVENRLTSNSDLLPVLPKQMLRVREIQLLDGSHFMYEMVNSFFSSSCTETYYQCDPLSTKNNMLMELLVQIMQDPCFNILRTKEQLGYIVSSGVRRSNCVQGLRIIVQSDRHPAYIEQRIEAFLIQFREIVENMSEQEFERHRESLATVRLEKPKKMSILSSRFWDEITSQQYHFNRAEVEVAYLRTITKADLMAFFDDHIKHGAPHRRKISVHILAKGDGGAGNQPEPEAEFLSSSIDGLPLPPPYVKPTKVEDVTKFKSSHGLYPLAQPYMNIASLTKKSKL</sequence>
<evidence type="ECO:0000259" key="8">
    <source>
        <dbReference type="Pfam" id="PF00675"/>
    </source>
</evidence>
<dbReference type="SUPFAM" id="SSF63411">
    <property type="entry name" value="LuxS/MPP-like metallohydrolase"/>
    <property type="match status" value="4"/>
</dbReference>
<evidence type="ECO:0000256" key="6">
    <source>
        <dbReference type="ARBA" id="ARBA00023049"/>
    </source>
</evidence>
<dbReference type="InterPro" id="IPR011249">
    <property type="entry name" value="Metalloenz_LuxS/M16"/>
</dbReference>
<evidence type="ECO:0008006" key="14">
    <source>
        <dbReference type="Google" id="ProtNLM"/>
    </source>
</evidence>
<proteinExistence type="inferred from homology"/>
<dbReference type="Gene3D" id="3.30.830.10">
    <property type="entry name" value="Metalloenzyme, LuxS/M16 peptidase-like"/>
    <property type="match status" value="4"/>
</dbReference>
<evidence type="ECO:0000256" key="2">
    <source>
        <dbReference type="ARBA" id="ARBA00022670"/>
    </source>
</evidence>
<evidence type="ECO:0000256" key="1">
    <source>
        <dbReference type="ARBA" id="ARBA00007261"/>
    </source>
</evidence>
<dbReference type="InterPro" id="IPR032632">
    <property type="entry name" value="Peptidase_M16_M"/>
</dbReference>
<gene>
    <name evidence="12" type="ORF">RUM44_001247</name>
</gene>
<keyword evidence="5" id="KW-0862">Zinc</keyword>
<dbReference type="PROSITE" id="PS00143">
    <property type="entry name" value="INSULINASE"/>
    <property type="match status" value="1"/>
</dbReference>
<dbReference type="Pfam" id="PF16187">
    <property type="entry name" value="Peptidase_M16_M"/>
    <property type="match status" value="1"/>
</dbReference>
<reference evidence="12 13" key="1">
    <citation type="submission" date="2023-09" db="EMBL/GenBank/DDBJ databases">
        <title>Genomes of two closely related lineages of the louse Polyplax serrata with different host specificities.</title>
        <authorList>
            <person name="Martinu J."/>
            <person name="Tarabai H."/>
            <person name="Stefka J."/>
            <person name="Hypsa V."/>
        </authorList>
    </citation>
    <scope>NUCLEOTIDE SEQUENCE [LARGE SCALE GENOMIC DNA]</scope>
    <source>
        <strain evidence="12">98ZLc_SE</strain>
    </source>
</reference>
<evidence type="ECO:0000313" key="12">
    <source>
        <dbReference type="EMBL" id="KAK6621440.1"/>
    </source>
</evidence>
<feature type="domain" description="Peptidase M16 C-terminal" evidence="9">
    <location>
        <begin position="197"/>
        <end position="375"/>
    </location>
</feature>
<feature type="domain" description="Peptidase M16 N-terminal" evidence="8">
    <location>
        <begin position="33"/>
        <end position="169"/>
    </location>
</feature>
<dbReference type="Proteomes" id="UP001359485">
    <property type="component" value="Unassembled WGS sequence"/>
</dbReference>
<comment type="caution">
    <text evidence="12">The sequence shown here is derived from an EMBL/GenBank/DDBJ whole genome shotgun (WGS) entry which is preliminary data.</text>
</comment>
<dbReference type="Pfam" id="PF22456">
    <property type="entry name" value="PqqF-like_C_4"/>
    <property type="match status" value="1"/>
</dbReference>
<organism evidence="12 13">
    <name type="scientific">Polyplax serrata</name>
    <name type="common">Common mouse louse</name>
    <dbReference type="NCBI Taxonomy" id="468196"/>
    <lineage>
        <taxon>Eukaryota</taxon>
        <taxon>Metazoa</taxon>
        <taxon>Ecdysozoa</taxon>
        <taxon>Arthropoda</taxon>
        <taxon>Hexapoda</taxon>
        <taxon>Insecta</taxon>
        <taxon>Pterygota</taxon>
        <taxon>Neoptera</taxon>
        <taxon>Paraneoptera</taxon>
        <taxon>Psocodea</taxon>
        <taxon>Troctomorpha</taxon>
        <taxon>Phthiraptera</taxon>
        <taxon>Anoplura</taxon>
        <taxon>Polyplacidae</taxon>
        <taxon>Polyplax</taxon>
    </lineage>
</organism>
<dbReference type="InterPro" id="IPR054734">
    <property type="entry name" value="PqqF-like_C_4"/>
</dbReference>
<dbReference type="InterPro" id="IPR050626">
    <property type="entry name" value="Peptidase_M16"/>
</dbReference>
<evidence type="ECO:0000259" key="9">
    <source>
        <dbReference type="Pfam" id="PF05193"/>
    </source>
</evidence>
<protein>
    <recommendedName>
        <fullName evidence="14">Insulin-degrading enzyme</fullName>
    </recommendedName>
</protein>
<evidence type="ECO:0000256" key="7">
    <source>
        <dbReference type="RuleBase" id="RU004447"/>
    </source>
</evidence>